<sequence>MMRKSILTRCLLLSALNFNIQVAVATPFAPFGRAIANAIRAILPPANEIKINSASTSGSGCPRRAVSVDISLDRTAVTLGFDEFQTFIGRRFGSSERDKNCEIRLNVFYPGGYTFAVLEATYHGFAQLDAGVTGSFETSYSFPGSRMPRNGRTESNTRASITGGGQLVTGGTYTKKDSIPTESRVLAPCGQNATMLIKTRINLSSSNASAEGTLTGDDATFAFTHQMHIEWTRLSGWASLPNSHQHWTETARDLGSYSTPKHQRGYGYGFATRRTLKRRNQDKKPLPNGGQTQNSELGGKICCVS</sequence>
<keyword evidence="2" id="KW-0732">Signal</keyword>
<evidence type="ECO:0000256" key="1">
    <source>
        <dbReference type="SAM" id="MobiDB-lite"/>
    </source>
</evidence>
<evidence type="ECO:0000313" key="3">
    <source>
        <dbReference type="EMBL" id="KAK3362406.1"/>
    </source>
</evidence>
<feature type="chain" id="PRO_5042554995" evidence="2">
    <location>
        <begin position="26"/>
        <end position="305"/>
    </location>
</feature>
<protein>
    <submittedName>
        <fullName evidence="3">Uncharacterized protein</fullName>
    </submittedName>
</protein>
<proteinExistence type="predicted"/>
<keyword evidence="4" id="KW-1185">Reference proteome</keyword>
<dbReference type="AlphaFoldDB" id="A0AAJ0HTI7"/>
<comment type="caution">
    <text evidence="3">The sequence shown here is derived from an EMBL/GenBank/DDBJ whole genome shotgun (WGS) entry which is preliminary data.</text>
</comment>
<dbReference type="PANTHER" id="PTHR38847">
    <property type="match status" value="1"/>
</dbReference>
<dbReference type="InterPro" id="IPR025649">
    <property type="entry name" value="DUF4360"/>
</dbReference>
<evidence type="ECO:0000256" key="2">
    <source>
        <dbReference type="SAM" id="SignalP"/>
    </source>
</evidence>
<dbReference type="Proteomes" id="UP001275084">
    <property type="component" value="Unassembled WGS sequence"/>
</dbReference>
<evidence type="ECO:0000313" key="4">
    <source>
        <dbReference type="Proteomes" id="UP001275084"/>
    </source>
</evidence>
<accession>A0AAJ0HTI7</accession>
<organism evidence="3 4">
    <name type="scientific">Lasiosphaeria hispida</name>
    <dbReference type="NCBI Taxonomy" id="260671"/>
    <lineage>
        <taxon>Eukaryota</taxon>
        <taxon>Fungi</taxon>
        <taxon>Dikarya</taxon>
        <taxon>Ascomycota</taxon>
        <taxon>Pezizomycotina</taxon>
        <taxon>Sordariomycetes</taxon>
        <taxon>Sordariomycetidae</taxon>
        <taxon>Sordariales</taxon>
        <taxon>Lasiosphaeriaceae</taxon>
        <taxon>Lasiosphaeria</taxon>
    </lineage>
</organism>
<name>A0AAJ0HTI7_9PEZI</name>
<feature type="region of interest" description="Disordered" evidence="1">
    <location>
        <begin position="273"/>
        <end position="305"/>
    </location>
</feature>
<reference evidence="3" key="1">
    <citation type="journal article" date="2023" name="Mol. Phylogenet. Evol.">
        <title>Genome-scale phylogeny and comparative genomics of the fungal order Sordariales.</title>
        <authorList>
            <person name="Hensen N."/>
            <person name="Bonometti L."/>
            <person name="Westerberg I."/>
            <person name="Brannstrom I.O."/>
            <person name="Guillou S."/>
            <person name="Cros-Aarteil S."/>
            <person name="Calhoun S."/>
            <person name="Haridas S."/>
            <person name="Kuo A."/>
            <person name="Mondo S."/>
            <person name="Pangilinan J."/>
            <person name="Riley R."/>
            <person name="LaButti K."/>
            <person name="Andreopoulos B."/>
            <person name="Lipzen A."/>
            <person name="Chen C."/>
            <person name="Yan M."/>
            <person name="Daum C."/>
            <person name="Ng V."/>
            <person name="Clum A."/>
            <person name="Steindorff A."/>
            <person name="Ohm R.A."/>
            <person name="Martin F."/>
            <person name="Silar P."/>
            <person name="Natvig D.O."/>
            <person name="Lalanne C."/>
            <person name="Gautier V."/>
            <person name="Ament-Velasquez S.L."/>
            <person name="Kruys A."/>
            <person name="Hutchinson M.I."/>
            <person name="Powell A.J."/>
            <person name="Barry K."/>
            <person name="Miller A.N."/>
            <person name="Grigoriev I.V."/>
            <person name="Debuchy R."/>
            <person name="Gladieux P."/>
            <person name="Hiltunen Thoren M."/>
            <person name="Johannesson H."/>
        </authorList>
    </citation>
    <scope>NUCLEOTIDE SEQUENCE</scope>
    <source>
        <strain evidence="3">CBS 955.72</strain>
    </source>
</reference>
<dbReference type="Pfam" id="PF14273">
    <property type="entry name" value="DUF4360"/>
    <property type="match status" value="1"/>
</dbReference>
<reference evidence="3" key="2">
    <citation type="submission" date="2023-06" db="EMBL/GenBank/DDBJ databases">
        <authorList>
            <consortium name="Lawrence Berkeley National Laboratory"/>
            <person name="Haridas S."/>
            <person name="Hensen N."/>
            <person name="Bonometti L."/>
            <person name="Westerberg I."/>
            <person name="Brannstrom I.O."/>
            <person name="Guillou S."/>
            <person name="Cros-Aarteil S."/>
            <person name="Calhoun S."/>
            <person name="Kuo A."/>
            <person name="Mondo S."/>
            <person name="Pangilinan J."/>
            <person name="Riley R."/>
            <person name="Labutti K."/>
            <person name="Andreopoulos B."/>
            <person name="Lipzen A."/>
            <person name="Chen C."/>
            <person name="Yanf M."/>
            <person name="Daum C."/>
            <person name="Ng V."/>
            <person name="Clum A."/>
            <person name="Steindorff A."/>
            <person name="Ohm R."/>
            <person name="Martin F."/>
            <person name="Silar P."/>
            <person name="Natvig D."/>
            <person name="Lalanne C."/>
            <person name="Gautier V."/>
            <person name="Ament-Velasquez S.L."/>
            <person name="Kruys A."/>
            <person name="Hutchinson M.I."/>
            <person name="Powell A.J."/>
            <person name="Barry K."/>
            <person name="Miller A.N."/>
            <person name="Grigoriev I.V."/>
            <person name="Debuchy R."/>
            <person name="Gladieux P."/>
            <person name="Thoren M.H."/>
            <person name="Johannesson H."/>
        </authorList>
    </citation>
    <scope>NUCLEOTIDE SEQUENCE</scope>
    <source>
        <strain evidence="3">CBS 955.72</strain>
    </source>
</reference>
<dbReference type="PANTHER" id="PTHR38847:SF1">
    <property type="entry name" value="PSEUDOURIDINE SYNTHASE RSUA_RLUA-LIKE DOMAIN-CONTAINING PROTEIN"/>
    <property type="match status" value="1"/>
</dbReference>
<feature type="region of interest" description="Disordered" evidence="1">
    <location>
        <begin position="141"/>
        <end position="167"/>
    </location>
</feature>
<gene>
    <name evidence="3" type="ORF">B0T25DRAFT_524260</name>
</gene>
<feature type="signal peptide" evidence="2">
    <location>
        <begin position="1"/>
        <end position="25"/>
    </location>
</feature>
<dbReference type="EMBL" id="JAUIQD010000001">
    <property type="protein sequence ID" value="KAK3362406.1"/>
    <property type="molecule type" value="Genomic_DNA"/>
</dbReference>